<name>A0A8H5IBT8_9HYPO</name>
<gene>
    <name evidence="2" type="ORF">FMEXI_11340</name>
</gene>
<proteinExistence type="predicted"/>
<sequence>MAEHEELSPGSSPPRAPFLAKSPTASRKVSSTETPLPSPPDSLDRARPATVALPEVLVEVVSELDGAPLEVDYFKSFPLSWEDFKSTREAIEATFRRFDYDPFKGKIIIRMTTPIHDSFSELVNAVVTNKLFPLQNGDDATACFARSIIPLLSSRNYLDNQKRPALPVLDPKKKEQKSPDLQYCHTMAKYSGIVVEIAYTQPAKQLKKLAVEYIGGTFGKIQTVIGFGLNTNKESTVSV</sequence>
<evidence type="ECO:0000313" key="3">
    <source>
        <dbReference type="Proteomes" id="UP000522262"/>
    </source>
</evidence>
<evidence type="ECO:0000313" key="2">
    <source>
        <dbReference type="EMBL" id="KAF5534345.1"/>
    </source>
</evidence>
<keyword evidence="3" id="KW-1185">Reference proteome</keyword>
<feature type="region of interest" description="Disordered" evidence="1">
    <location>
        <begin position="1"/>
        <end position="46"/>
    </location>
</feature>
<organism evidence="2 3">
    <name type="scientific">Fusarium mexicanum</name>
    <dbReference type="NCBI Taxonomy" id="751941"/>
    <lineage>
        <taxon>Eukaryota</taxon>
        <taxon>Fungi</taxon>
        <taxon>Dikarya</taxon>
        <taxon>Ascomycota</taxon>
        <taxon>Pezizomycotina</taxon>
        <taxon>Sordariomycetes</taxon>
        <taxon>Hypocreomycetidae</taxon>
        <taxon>Hypocreales</taxon>
        <taxon>Nectriaceae</taxon>
        <taxon>Fusarium</taxon>
        <taxon>Fusarium fujikuroi species complex</taxon>
    </lineage>
</organism>
<reference evidence="2 3" key="1">
    <citation type="submission" date="2020-05" db="EMBL/GenBank/DDBJ databases">
        <title>Identification and distribution of gene clusters putatively required for synthesis of sphingolipid metabolism inhibitors in phylogenetically diverse species of the filamentous fungus Fusarium.</title>
        <authorList>
            <person name="Kim H.-S."/>
            <person name="Busman M."/>
            <person name="Brown D.W."/>
            <person name="Divon H."/>
            <person name="Uhlig S."/>
            <person name="Proctor R.H."/>
        </authorList>
    </citation>
    <scope>NUCLEOTIDE SEQUENCE [LARGE SCALE GENOMIC DNA]</scope>
    <source>
        <strain evidence="2 3">NRRL 53147</strain>
    </source>
</reference>
<feature type="compositionally biased region" description="Polar residues" evidence="1">
    <location>
        <begin position="23"/>
        <end position="35"/>
    </location>
</feature>
<accession>A0A8H5IBT8</accession>
<dbReference type="AlphaFoldDB" id="A0A8H5IBT8"/>
<dbReference type="EMBL" id="JAAOAM010000305">
    <property type="protein sequence ID" value="KAF5534345.1"/>
    <property type="molecule type" value="Genomic_DNA"/>
</dbReference>
<evidence type="ECO:0000256" key="1">
    <source>
        <dbReference type="SAM" id="MobiDB-lite"/>
    </source>
</evidence>
<comment type="caution">
    <text evidence="2">The sequence shown here is derived from an EMBL/GenBank/DDBJ whole genome shotgun (WGS) entry which is preliminary data.</text>
</comment>
<protein>
    <submittedName>
        <fullName evidence="2">Uncharacterized protein</fullName>
    </submittedName>
</protein>
<dbReference type="Proteomes" id="UP000522262">
    <property type="component" value="Unassembled WGS sequence"/>
</dbReference>